<feature type="compositionally biased region" description="Low complexity" evidence="3">
    <location>
        <begin position="118"/>
        <end position="141"/>
    </location>
</feature>
<dbReference type="InterPro" id="IPR053793">
    <property type="entry name" value="PB1-like"/>
</dbReference>
<keyword evidence="2" id="KW-0805">Transcription regulation</keyword>
<dbReference type="Pfam" id="PF02309">
    <property type="entry name" value="AUX_IAA"/>
    <property type="match status" value="1"/>
</dbReference>
<evidence type="ECO:0000313" key="5">
    <source>
        <dbReference type="EMBL" id="CAK9210803.1"/>
    </source>
</evidence>
<comment type="function">
    <text evidence="2">Aux/IAA proteins are short-lived transcriptional factors that function as repressors of early auxin response genes at low auxin concentrations.</text>
</comment>
<comment type="subcellular location">
    <subcellularLocation>
        <location evidence="2">Nucleus</location>
    </subcellularLocation>
</comment>
<keyword evidence="2" id="KW-0539">Nucleus</keyword>
<dbReference type="PROSITE" id="PS51745">
    <property type="entry name" value="PB1"/>
    <property type="match status" value="1"/>
</dbReference>
<gene>
    <name evidence="5" type="ORF">CSSPTR1EN2_LOCUS10342</name>
</gene>
<keyword evidence="2" id="KW-0678">Repressor</keyword>
<feature type="domain" description="PB1" evidence="4">
    <location>
        <begin position="481"/>
        <end position="563"/>
    </location>
</feature>
<dbReference type="EMBL" id="OZ019910">
    <property type="protein sequence ID" value="CAK9210803.1"/>
    <property type="molecule type" value="Genomic_DNA"/>
</dbReference>
<proteinExistence type="inferred from homology"/>
<evidence type="ECO:0000256" key="1">
    <source>
        <dbReference type="ARBA" id="ARBA00023294"/>
    </source>
</evidence>
<comment type="subunit">
    <text evidence="2">Homodimers and heterodimers.</text>
</comment>
<dbReference type="InterPro" id="IPR033389">
    <property type="entry name" value="AUX/IAA_dom"/>
</dbReference>
<feature type="compositionally biased region" description="Low complexity" evidence="3">
    <location>
        <begin position="308"/>
        <end position="321"/>
    </location>
</feature>
<evidence type="ECO:0000256" key="3">
    <source>
        <dbReference type="SAM" id="MobiDB-lite"/>
    </source>
</evidence>
<feature type="region of interest" description="Disordered" evidence="3">
    <location>
        <begin position="403"/>
        <end position="423"/>
    </location>
</feature>
<dbReference type="PANTHER" id="PTHR31384:SF179">
    <property type="entry name" value="AUXIN-RESPONSIVE PROTEIN"/>
    <property type="match status" value="1"/>
</dbReference>
<dbReference type="PANTHER" id="PTHR31384">
    <property type="entry name" value="AUXIN RESPONSE FACTOR 4-RELATED"/>
    <property type="match status" value="1"/>
</dbReference>
<evidence type="ECO:0000256" key="2">
    <source>
        <dbReference type="RuleBase" id="RU004549"/>
    </source>
</evidence>
<feature type="region of interest" description="Disordered" evidence="3">
    <location>
        <begin position="306"/>
        <end position="331"/>
    </location>
</feature>
<accession>A0ABP0U1R3</accession>
<evidence type="ECO:0000259" key="4">
    <source>
        <dbReference type="PROSITE" id="PS51745"/>
    </source>
</evidence>
<dbReference type="InterPro" id="IPR044835">
    <property type="entry name" value="ARF_plant"/>
</dbReference>
<reference evidence="5" key="1">
    <citation type="submission" date="2024-02" db="EMBL/GenBank/DDBJ databases">
        <authorList>
            <consortium name="ELIXIR-Norway"/>
            <consortium name="Elixir Norway"/>
        </authorList>
    </citation>
    <scope>NUCLEOTIDE SEQUENCE</scope>
</reference>
<dbReference type="SUPFAM" id="SSF54277">
    <property type="entry name" value="CAD &amp; PB1 domains"/>
    <property type="match status" value="1"/>
</dbReference>
<keyword evidence="2" id="KW-0804">Transcription</keyword>
<sequence>MDSGVIHAAAGGNKRKSNSFVAGAEDLKENVKGQRVWTSSRLDDIVGLKSNNAHNVVNAQRSAVDWMPRWTTTPHQKPPQMPSALSPVLNYGAMAAAALQDLRAIDPPNHFYQPQKPPQRQEQPQLQSSRQHLPASESSASAAGLLQEVSVSALLLPQSPPPPPVRLPPLPLIRTPAAAPQLYIESDLHNSSISPTTSSCSSPYTSLQQHCNMIQALPHSHNNSTSSSLQEFSNEQTYSTLLQTSQNGTTQQQQQQQHQLQSQQQQQQQQQLQQHQQQPSSWLPERNNAIQKDLQVSTTSWYSSIRTASASPESQSVASSSRLQRMDTPTVSTSLCAPQVDTQTLSGNSSIAESGNQVGFSNAIQCSNQKVYRDAFTEQDQQAQFDHRIQSAFGGGGLGLMGAPKRCPSPSPSPSTSSRLVKCSSQSEAQGRGVLLSSPYSSQPNAGAEFAMNPSSAVIKAGLDDNGALHHKIPSPARPVRTYTKVYKLGSITRALDVNRFKNYAELRCELAQMFNLEGQLEQKHGWQLVFADNENDLLLVGDDPWEEFKITVRGIRILSPLEVRFYTDEQFGTLNPSGLKHT</sequence>
<organism evidence="5 6">
    <name type="scientific">Sphagnum troendelagicum</name>
    <dbReference type="NCBI Taxonomy" id="128251"/>
    <lineage>
        <taxon>Eukaryota</taxon>
        <taxon>Viridiplantae</taxon>
        <taxon>Streptophyta</taxon>
        <taxon>Embryophyta</taxon>
        <taxon>Bryophyta</taxon>
        <taxon>Sphagnophytina</taxon>
        <taxon>Sphagnopsida</taxon>
        <taxon>Sphagnales</taxon>
        <taxon>Sphagnaceae</taxon>
        <taxon>Sphagnum</taxon>
    </lineage>
</organism>
<feature type="region of interest" description="Disordered" evidence="3">
    <location>
        <begin position="107"/>
        <end position="141"/>
    </location>
</feature>
<dbReference type="Proteomes" id="UP001497512">
    <property type="component" value="Chromosome 18"/>
</dbReference>
<keyword evidence="6" id="KW-1185">Reference proteome</keyword>
<dbReference type="Gene3D" id="3.10.20.90">
    <property type="entry name" value="Phosphatidylinositol 3-kinase Catalytic Subunit, Chain A, domain 1"/>
    <property type="match status" value="1"/>
</dbReference>
<keyword evidence="1 2" id="KW-0927">Auxin signaling pathway</keyword>
<protein>
    <recommendedName>
        <fullName evidence="2">Auxin-responsive protein</fullName>
    </recommendedName>
</protein>
<evidence type="ECO:0000313" key="6">
    <source>
        <dbReference type="Proteomes" id="UP001497512"/>
    </source>
</evidence>
<comment type="similarity">
    <text evidence="2">Belongs to the Aux/IAA family.</text>
</comment>
<name>A0ABP0U1R3_9BRYO</name>